<dbReference type="Gene3D" id="1.10.1420.10">
    <property type="match status" value="2"/>
</dbReference>
<dbReference type="HAMAP" id="MF_00096">
    <property type="entry name" value="MutS"/>
    <property type="match status" value="1"/>
</dbReference>
<dbReference type="SUPFAM" id="SSF52540">
    <property type="entry name" value="P-loop containing nucleoside triphosphate hydrolases"/>
    <property type="match status" value="1"/>
</dbReference>
<dbReference type="Gene3D" id="3.40.1170.10">
    <property type="entry name" value="DNA repair protein MutS, domain I"/>
    <property type="match status" value="1"/>
</dbReference>
<dbReference type="EMBL" id="CM001376">
    <property type="protein sequence ID" value="EHM13777.1"/>
    <property type="molecule type" value="Genomic_DNA"/>
</dbReference>
<dbReference type="FunFam" id="3.40.50.300:FF:000870">
    <property type="entry name" value="MutS protein homolog 4"/>
    <property type="match status" value="1"/>
</dbReference>
<comment type="similarity">
    <text evidence="1 9 10">Belongs to the DNA mismatch repair MutS family.</text>
</comment>
<accession>H0UIN2</accession>
<dbReference type="InterPro" id="IPR007861">
    <property type="entry name" value="DNA_mismatch_repair_MutS_clamp"/>
</dbReference>
<keyword evidence="6 9" id="KW-0238">DNA-binding</keyword>
<dbReference type="SMART" id="SM00533">
    <property type="entry name" value="MUTSd"/>
    <property type="match status" value="1"/>
</dbReference>
<comment type="function">
    <text evidence="8 9">This protein is involved in the repair of mismatches in DNA. It is possible that it carries out the mismatch recognition step. This protein has a weak ATPase activity.</text>
</comment>
<dbReference type="PANTHER" id="PTHR11361:SF34">
    <property type="entry name" value="DNA MISMATCH REPAIR PROTEIN MSH1, MITOCHONDRIAL"/>
    <property type="match status" value="1"/>
</dbReference>
<dbReference type="Pfam" id="PF05190">
    <property type="entry name" value="MutS_IV"/>
    <property type="match status" value="1"/>
</dbReference>
<keyword evidence="3 9" id="KW-0547">Nucleotide-binding</keyword>
<feature type="domain" description="DNA mismatch repair proteins mutS family" evidence="11">
    <location>
        <begin position="675"/>
        <end position="691"/>
    </location>
</feature>
<dbReference type="NCBIfam" id="NF003810">
    <property type="entry name" value="PRK05399.1"/>
    <property type="match status" value="1"/>
</dbReference>
<dbReference type="CDD" id="cd03284">
    <property type="entry name" value="ABC_MutS1"/>
    <property type="match status" value="1"/>
</dbReference>
<reference evidence="12 13" key="1">
    <citation type="submission" date="2011-11" db="EMBL/GenBank/DDBJ databases">
        <title>The Noncontiguous Finished genome of Jonquetella anthropi DSM 22815.</title>
        <authorList>
            <consortium name="US DOE Joint Genome Institute (JGI-PGF)"/>
            <person name="Lucas S."/>
            <person name="Copeland A."/>
            <person name="Lapidus A."/>
            <person name="Glavina del Rio T."/>
            <person name="Dalin E."/>
            <person name="Tice H."/>
            <person name="Bruce D."/>
            <person name="Goodwin L."/>
            <person name="Pitluck S."/>
            <person name="Peters L."/>
            <person name="Mikhailova N."/>
            <person name="Held B."/>
            <person name="Kyrpides N."/>
            <person name="Mavromatis K."/>
            <person name="Ivanova N."/>
            <person name="Markowitz V."/>
            <person name="Cheng J.-F."/>
            <person name="Hugenholtz P."/>
            <person name="Woyke T."/>
            <person name="Wu D."/>
            <person name="Gronow S."/>
            <person name="Wellnitz S."/>
            <person name="Brambilla E."/>
            <person name="Klenk H.-P."/>
            <person name="Eisen J.A."/>
        </authorList>
    </citation>
    <scope>NUCLEOTIDE SEQUENCE [LARGE SCALE GENOMIC DNA]</scope>
    <source>
        <strain evidence="12 13">DSM 22815</strain>
    </source>
</reference>
<dbReference type="NCBIfam" id="TIGR01070">
    <property type="entry name" value="mutS1"/>
    <property type="match status" value="1"/>
</dbReference>
<dbReference type="InterPro" id="IPR005748">
    <property type="entry name" value="DNA_mismatch_repair_MutS"/>
</dbReference>
<keyword evidence="7 9" id="KW-0234">DNA repair</keyword>
<dbReference type="FunFam" id="3.40.1170.10:FF:000001">
    <property type="entry name" value="DNA mismatch repair protein MutS"/>
    <property type="match status" value="1"/>
</dbReference>
<dbReference type="InterPro" id="IPR017261">
    <property type="entry name" value="DNA_mismatch_repair_MutS/MSH"/>
</dbReference>
<dbReference type="Pfam" id="PF01624">
    <property type="entry name" value="MutS_I"/>
    <property type="match status" value="1"/>
</dbReference>
<dbReference type="InterPro" id="IPR036187">
    <property type="entry name" value="DNA_mismatch_repair_MutS_sf"/>
</dbReference>
<evidence type="ECO:0000256" key="3">
    <source>
        <dbReference type="ARBA" id="ARBA00022741"/>
    </source>
</evidence>
<dbReference type="InterPro" id="IPR007695">
    <property type="entry name" value="DNA_mismatch_repair_MutS-lik_N"/>
</dbReference>
<sequence>MSGSDVKMTPMMRQYLEWKNKYPDCLLLFRMGDFYETFFDDARTVSRELDLTLTARDGDKKLPMAGVPYHAVDGYLARLIEKGYRVAICEQMSEPDGRTLVDREVIRVVTPGTWLPEDASLNASLAAVLPGKETWAAAFLAPSSPHVRVALAGPDEILGLITGEAPRELLVPASSCPPALRGGSWSVLELPKSEFSPTSGQSRLAARWGLRDLAPFGLPENDPRIGAAAAAVSYMEETSFSKISHLQGIVCLTSESYLHLDQSAQMNLELLNGGASLFAFLNRCRTTAGRRLLQDWIVRPLRDERAVNRRLDAVEALLAAQNRRDLEEGLACCRDLERSVARLHLGTGGPRDLAAIRDTLSVYPAVFESAAPVRDLVGLPDPALTGELASRLASSLVQSVPRTIGATPLVASGVDEELDSWRSLNDGGQEWLDAYLEKERAATGVSKLKVGYNRVFGFYLELSKGAAAEAKLPDRFERRQTLVNGERFITPELKEYEDRRLSAESHIKDIENRIFDELCQAVMDATAALQQTGQALARLDVLASFADVASVGQYCRPVFSPDRLEIRAGRHPVVEASLRGVPYVPNDLTMDRTRRVGLVTGPNMAGKSTYLRAAAIIQIMAQMGAFVPAEKASLPLVDRLFTRIGARDELSRGNSTFMVEMIETAAILNNATSDSLVILDEVGRGTSTYDGMSIAWAALEYLHGQGGFRPWVLFATHYHELTRLEETLDGLFNLSMAVSEADGEVRFLHHVQEGPADRSYGVEVARLAGLPRVVVRRASELLEKLEGDAPKGRSEAMKPSIQMELFDLEGDRLIDRLSALRPDDMTPKEALDCLYRLTDEARKLRMTP</sequence>
<dbReference type="Gene3D" id="3.30.420.110">
    <property type="entry name" value="MutS, connector domain"/>
    <property type="match status" value="1"/>
</dbReference>
<dbReference type="Pfam" id="PF05192">
    <property type="entry name" value="MutS_III"/>
    <property type="match status" value="1"/>
</dbReference>
<dbReference type="SUPFAM" id="SSF48334">
    <property type="entry name" value="DNA repair protein MutS, domain III"/>
    <property type="match status" value="1"/>
</dbReference>
<evidence type="ECO:0000256" key="4">
    <source>
        <dbReference type="ARBA" id="ARBA00022763"/>
    </source>
</evidence>
<dbReference type="AlphaFoldDB" id="H0UIN2"/>
<dbReference type="InterPro" id="IPR045076">
    <property type="entry name" value="MutS"/>
</dbReference>
<dbReference type="GO" id="GO:0005829">
    <property type="term" value="C:cytosol"/>
    <property type="evidence" value="ECO:0007669"/>
    <property type="project" value="TreeGrafter"/>
</dbReference>
<keyword evidence="5 9" id="KW-0067">ATP-binding</keyword>
<evidence type="ECO:0000313" key="12">
    <source>
        <dbReference type="EMBL" id="EHM13777.1"/>
    </source>
</evidence>
<protein>
    <recommendedName>
        <fullName evidence="2 9">DNA mismatch repair protein MutS</fullName>
    </recommendedName>
</protein>
<dbReference type="Pfam" id="PF05188">
    <property type="entry name" value="MutS_II"/>
    <property type="match status" value="1"/>
</dbReference>
<dbReference type="Gene3D" id="6.10.140.430">
    <property type="match status" value="1"/>
</dbReference>
<evidence type="ECO:0000256" key="2">
    <source>
        <dbReference type="ARBA" id="ARBA00021982"/>
    </source>
</evidence>
<evidence type="ECO:0000256" key="8">
    <source>
        <dbReference type="ARBA" id="ARBA00024647"/>
    </source>
</evidence>
<evidence type="ECO:0000256" key="7">
    <source>
        <dbReference type="ARBA" id="ARBA00023204"/>
    </source>
</evidence>
<dbReference type="GO" id="GO:0006298">
    <property type="term" value="P:mismatch repair"/>
    <property type="evidence" value="ECO:0007669"/>
    <property type="project" value="UniProtKB-UniRule"/>
</dbReference>
<dbReference type="SUPFAM" id="SSF53150">
    <property type="entry name" value="DNA repair protein MutS, domain II"/>
    <property type="match status" value="1"/>
</dbReference>
<organism evidence="12 13">
    <name type="scientific">Jonquetella anthropi DSM 22815</name>
    <dbReference type="NCBI Taxonomy" id="885272"/>
    <lineage>
        <taxon>Bacteria</taxon>
        <taxon>Thermotogati</taxon>
        <taxon>Synergistota</taxon>
        <taxon>Synergistia</taxon>
        <taxon>Synergistales</taxon>
        <taxon>Dethiosulfovibrionaceae</taxon>
        <taxon>Jonquetella</taxon>
    </lineage>
</organism>
<evidence type="ECO:0000256" key="1">
    <source>
        <dbReference type="ARBA" id="ARBA00006271"/>
    </source>
</evidence>
<feature type="binding site" evidence="9">
    <location>
        <begin position="601"/>
        <end position="608"/>
    </location>
    <ligand>
        <name>ATP</name>
        <dbReference type="ChEBI" id="CHEBI:30616"/>
    </ligand>
</feature>
<dbReference type="GO" id="GO:0003684">
    <property type="term" value="F:damaged DNA binding"/>
    <property type="evidence" value="ECO:0007669"/>
    <property type="project" value="UniProtKB-UniRule"/>
</dbReference>
<dbReference type="STRING" id="885272.JonanDRAFT_1413"/>
<dbReference type="PIRSF" id="PIRSF037677">
    <property type="entry name" value="DNA_mis_repair_Msh6"/>
    <property type="match status" value="1"/>
</dbReference>
<evidence type="ECO:0000259" key="11">
    <source>
        <dbReference type="PROSITE" id="PS00486"/>
    </source>
</evidence>
<dbReference type="Proteomes" id="UP000003806">
    <property type="component" value="Chromosome"/>
</dbReference>
<dbReference type="SUPFAM" id="SSF55271">
    <property type="entry name" value="DNA repair protein MutS, domain I"/>
    <property type="match status" value="1"/>
</dbReference>
<proteinExistence type="inferred from homology"/>
<dbReference type="PROSITE" id="PS00486">
    <property type="entry name" value="DNA_MISMATCH_REPAIR_2"/>
    <property type="match status" value="1"/>
</dbReference>
<keyword evidence="13" id="KW-1185">Reference proteome</keyword>
<name>H0UIN2_9BACT</name>
<dbReference type="PANTHER" id="PTHR11361">
    <property type="entry name" value="DNA MISMATCH REPAIR PROTEIN MUTS FAMILY MEMBER"/>
    <property type="match status" value="1"/>
</dbReference>
<dbReference type="GO" id="GO:0030983">
    <property type="term" value="F:mismatched DNA binding"/>
    <property type="evidence" value="ECO:0007669"/>
    <property type="project" value="InterPro"/>
</dbReference>
<dbReference type="InterPro" id="IPR000432">
    <property type="entry name" value="DNA_mismatch_repair_MutS_C"/>
</dbReference>
<evidence type="ECO:0000313" key="13">
    <source>
        <dbReference type="Proteomes" id="UP000003806"/>
    </source>
</evidence>
<evidence type="ECO:0000256" key="10">
    <source>
        <dbReference type="RuleBase" id="RU003756"/>
    </source>
</evidence>
<evidence type="ECO:0000256" key="5">
    <source>
        <dbReference type="ARBA" id="ARBA00022840"/>
    </source>
</evidence>
<dbReference type="InterPro" id="IPR027417">
    <property type="entry name" value="P-loop_NTPase"/>
</dbReference>
<keyword evidence="4 9" id="KW-0227">DNA damage</keyword>
<dbReference type="InterPro" id="IPR036678">
    <property type="entry name" value="MutS_con_dom_sf"/>
</dbReference>
<gene>
    <name evidence="9" type="primary">mutS</name>
    <name evidence="12" type="ORF">JonanDRAFT_1413</name>
</gene>
<evidence type="ECO:0000256" key="9">
    <source>
        <dbReference type="HAMAP-Rule" id="MF_00096"/>
    </source>
</evidence>
<dbReference type="SMART" id="SM00534">
    <property type="entry name" value="MUTSac"/>
    <property type="match status" value="1"/>
</dbReference>
<dbReference type="GO" id="GO:0005524">
    <property type="term" value="F:ATP binding"/>
    <property type="evidence" value="ECO:0007669"/>
    <property type="project" value="UniProtKB-UniRule"/>
</dbReference>
<dbReference type="InterPro" id="IPR007860">
    <property type="entry name" value="DNA_mmatch_repair_MutS_con_dom"/>
</dbReference>
<dbReference type="HOGENOM" id="CLU_002472_3_1_0"/>
<dbReference type="eggNOG" id="COG0249">
    <property type="taxonomic scope" value="Bacteria"/>
</dbReference>
<dbReference type="InterPro" id="IPR007696">
    <property type="entry name" value="DNA_mismatch_repair_MutS_core"/>
</dbReference>
<dbReference type="Pfam" id="PF00488">
    <property type="entry name" value="MutS_V"/>
    <property type="match status" value="1"/>
</dbReference>
<dbReference type="InterPro" id="IPR016151">
    <property type="entry name" value="DNA_mismatch_repair_MutS_N"/>
</dbReference>
<evidence type="ECO:0000256" key="6">
    <source>
        <dbReference type="ARBA" id="ARBA00023125"/>
    </source>
</evidence>
<dbReference type="GO" id="GO:0140664">
    <property type="term" value="F:ATP-dependent DNA damage sensor activity"/>
    <property type="evidence" value="ECO:0007669"/>
    <property type="project" value="InterPro"/>
</dbReference>
<dbReference type="Gene3D" id="3.40.50.300">
    <property type="entry name" value="P-loop containing nucleotide triphosphate hydrolases"/>
    <property type="match status" value="1"/>
</dbReference>